<evidence type="ECO:0000313" key="2">
    <source>
        <dbReference type="Proteomes" id="UP000198577"/>
    </source>
</evidence>
<proteinExistence type="predicted"/>
<reference evidence="1 2" key="1">
    <citation type="submission" date="2016-10" db="EMBL/GenBank/DDBJ databases">
        <authorList>
            <person name="de Groot N.N."/>
        </authorList>
    </citation>
    <scope>NUCLEOTIDE SEQUENCE [LARGE SCALE GENOMIC DNA]</scope>
    <source>
        <strain evidence="1 2">DSM 20678</strain>
    </source>
</reference>
<dbReference type="Proteomes" id="UP000198577">
    <property type="component" value="Unassembled WGS sequence"/>
</dbReference>
<dbReference type="EMBL" id="FOXR01000021">
    <property type="protein sequence ID" value="SFQ26087.1"/>
    <property type="molecule type" value="Genomic_DNA"/>
</dbReference>
<gene>
    <name evidence="1" type="ORF">SAMN05444406_12129</name>
</gene>
<accession>A0A1I5X335</accession>
<dbReference type="AlphaFoldDB" id="A0A1I5X335"/>
<name>A0A1I5X335_9FIRM</name>
<sequence length="48" mass="5431">MDKDIPMTIHRGFVDFAPFDIKIHISTILITITPSYQDKIQLQSGGMP</sequence>
<keyword evidence="2" id="KW-1185">Reference proteome</keyword>
<protein>
    <submittedName>
        <fullName evidence="1">Uncharacterized protein</fullName>
    </submittedName>
</protein>
<evidence type="ECO:0000313" key="1">
    <source>
        <dbReference type="EMBL" id="SFQ26087.1"/>
    </source>
</evidence>
<dbReference type="STRING" id="937334.SAMN05444406_12129"/>
<organism evidence="1 2">
    <name type="scientific">Caldicoprobacter faecalis</name>
    <dbReference type="NCBI Taxonomy" id="937334"/>
    <lineage>
        <taxon>Bacteria</taxon>
        <taxon>Bacillati</taxon>
        <taxon>Bacillota</taxon>
        <taxon>Clostridia</taxon>
        <taxon>Caldicoprobacterales</taxon>
        <taxon>Caldicoprobacteraceae</taxon>
        <taxon>Caldicoprobacter</taxon>
    </lineage>
</organism>